<keyword evidence="3" id="KW-0997">Cell inner membrane</keyword>
<dbReference type="Proteomes" id="UP000317990">
    <property type="component" value="Unassembled WGS sequence"/>
</dbReference>
<dbReference type="FunFam" id="2.40.30.10:FF:000015">
    <property type="entry name" value="Translation factor GUF1, mitochondrial"/>
    <property type="match status" value="1"/>
</dbReference>
<dbReference type="HAMAP" id="MF_00071">
    <property type="entry name" value="LepA"/>
    <property type="match status" value="1"/>
</dbReference>
<evidence type="ECO:0000313" key="14">
    <source>
        <dbReference type="EMBL" id="TGG96200.1"/>
    </source>
</evidence>
<dbReference type="GO" id="GO:0003746">
    <property type="term" value="F:translation elongation factor activity"/>
    <property type="evidence" value="ECO:0007669"/>
    <property type="project" value="UniProtKB-KW"/>
</dbReference>
<evidence type="ECO:0000256" key="8">
    <source>
        <dbReference type="ARBA" id="ARBA00023136"/>
    </source>
</evidence>
<dbReference type="InterPro" id="IPR004161">
    <property type="entry name" value="EFTu-like_2"/>
</dbReference>
<dbReference type="FunFam" id="3.30.70.240:FF:000007">
    <property type="entry name" value="Translation factor GUF1, mitochondrial"/>
    <property type="match status" value="1"/>
</dbReference>
<dbReference type="InterPro" id="IPR009000">
    <property type="entry name" value="Transl_B-barrel_sf"/>
</dbReference>
<dbReference type="Pfam" id="PF03144">
    <property type="entry name" value="GTP_EFTU_D2"/>
    <property type="match status" value="1"/>
</dbReference>
<dbReference type="NCBIfam" id="TIGR00231">
    <property type="entry name" value="small_GTP"/>
    <property type="match status" value="1"/>
</dbReference>
<comment type="catalytic activity">
    <reaction evidence="9">
        <text>GTP + H2O = GDP + phosphate + H(+)</text>
        <dbReference type="Rhea" id="RHEA:19669"/>
        <dbReference type="ChEBI" id="CHEBI:15377"/>
        <dbReference type="ChEBI" id="CHEBI:15378"/>
        <dbReference type="ChEBI" id="CHEBI:37565"/>
        <dbReference type="ChEBI" id="CHEBI:43474"/>
        <dbReference type="ChEBI" id="CHEBI:58189"/>
        <dbReference type="EC" id="3.6.5.n1"/>
    </reaction>
</comment>
<evidence type="ECO:0000256" key="12">
    <source>
        <dbReference type="ARBA" id="ARBA00066744"/>
    </source>
</evidence>
<dbReference type="AlphaFoldDB" id="A0A524RQT2"/>
<protein>
    <recommendedName>
        <fullName evidence="12">elongation factor 4</fullName>
        <ecNumber evidence="12">3.6.5.n1</ecNumber>
    </recommendedName>
</protein>
<organism evidence="14 15">
    <name type="scientific">Aphanocapsa feldmannii 277cV</name>
    <dbReference type="NCBI Taxonomy" id="2507553"/>
    <lineage>
        <taxon>Bacteria</taxon>
        <taxon>Bacillati</taxon>
        <taxon>Cyanobacteriota</taxon>
        <taxon>Cyanophyceae</taxon>
        <taxon>Oscillatoriophycideae</taxon>
        <taxon>Chroococcales</taxon>
        <taxon>Microcystaceae</taxon>
        <taxon>Aphanocapsa</taxon>
    </lineage>
</organism>
<dbReference type="PRINTS" id="PR00315">
    <property type="entry name" value="ELONGATNFCT"/>
</dbReference>
<dbReference type="PANTHER" id="PTHR43512">
    <property type="entry name" value="TRANSLATION FACTOR GUF1-RELATED"/>
    <property type="match status" value="1"/>
</dbReference>
<keyword evidence="6" id="KW-0648">Protein biosynthesis</keyword>
<dbReference type="HAMAP" id="MF_03138">
    <property type="entry name" value="GUFP"/>
    <property type="match status" value="1"/>
</dbReference>
<dbReference type="InterPro" id="IPR027518">
    <property type="entry name" value="GUFP"/>
</dbReference>
<dbReference type="CDD" id="cd16260">
    <property type="entry name" value="EF4_III"/>
    <property type="match status" value="1"/>
</dbReference>
<dbReference type="EMBL" id="SRMO01000026">
    <property type="protein sequence ID" value="TGG96200.1"/>
    <property type="molecule type" value="Genomic_DNA"/>
</dbReference>
<dbReference type="FunFam" id="3.30.70.2570:FF:000001">
    <property type="entry name" value="Translation factor GUF1, mitochondrial"/>
    <property type="match status" value="1"/>
</dbReference>
<dbReference type="InterPro" id="IPR035654">
    <property type="entry name" value="LepA_IV"/>
</dbReference>
<dbReference type="GO" id="GO:0045727">
    <property type="term" value="P:positive regulation of translation"/>
    <property type="evidence" value="ECO:0007669"/>
    <property type="project" value="TreeGrafter"/>
</dbReference>
<dbReference type="CDD" id="cd01890">
    <property type="entry name" value="LepA"/>
    <property type="match status" value="1"/>
</dbReference>
<evidence type="ECO:0000256" key="11">
    <source>
        <dbReference type="ARBA" id="ARBA00061052"/>
    </source>
</evidence>
<proteinExistence type="inferred from homology"/>
<dbReference type="InterPro" id="IPR000795">
    <property type="entry name" value="T_Tr_GTP-bd_dom"/>
</dbReference>
<dbReference type="GO" id="GO:0003924">
    <property type="term" value="F:GTPase activity"/>
    <property type="evidence" value="ECO:0007669"/>
    <property type="project" value="InterPro"/>
</dbReference>
<dbReference type="InterPro" id="IPR027417">
    <property type="entry name" value="P-loop_NTPase"/>
</dbReference>
<dbReference type="PROSITE" id="PS51722">
    <property type="entry name" value="G_TR_2"/>
    <property type="match status" value="1"/>
</dbReference>
<accession>A0A524RQT2</accession>
<dbReference type="PROSITE" id="PS00301">
    <property type="entry name" value="G_TR_1"/>
    <property type="match status" value="1"/>
</dbReference>
<name>A0A524RQT2_9CHRO</name>
<comment type="function">
    <text evidence="10">Required for accurate and efficient protein synthesis under certain stress conditions. May act as a fidelity factor of the translation reaction, by catalyzing a one-codon backward translocation of tRNAs on improperly translocated ribosomes. Back-translocation proceeds from a post-translocation (POST) complex to a pre-translocation (PRE) complex, thus giving elongation factor G a second chance to translocate the tRNAs correctly. Binds to ribosomes in a GTP-dependent manner.</text>
</comment>
<comment type="similarity">
    <text evidence="1">Belongs to the TRAFAC class translation factor GTPase superfamily. Classic translation factor GTPase family. LepA subfamily.</text>
</comment>
<keyword evidence="4" id="KW-0547">Nucleotide-binding</keyword>
<keyword evidence="5 14" id="KW-0378">Hydrolase</keyword>
<evidence type="ECO:0000259" key="13">
    <source>
        <dbReference type="PROSITE" id="PS51722"/>
    </source>
</evidence>
<dbReference type="NCBIfam" id="TIGR01393">
    <property type="entry name" value="lepA"/>
    <property type="match status" value="1"/>
</dbReference>
<dbReference type="Pfam" id="PF06421">
    <property type="entry name" value="LepA_C"/>
    <property type="match status" value="1"/>
</dbReference>
<dbReference type="GO" id="GO:0005525">
    <property type="term" value="F:GTP binding"/>
    <property type="evidence" value="ECO:0007669"/>
    <property type="project" value="UniProtKB-KW"/>
</dbReference>
<evidence type="ECO:0000256" key="3">
    <source>
        <dbReference type="ARBA" id="ARBA00022519"/>
    </source>
</evidence>
<keyword evidence="2" id="KW-1003">Cell membrane</keyword>
<evidence type="ECO:0000256" key="7">
    <source>
        <dbReference type="ARBA" id="ARBA00023134"/>
    </source>
</evidence>
<dbReference type="EC" id="3.6.5.n1" evidence="12"/>
<dbReference type="GO" id="GO:0043022">
    <property type="term" value="F:ribosome binding"/>
    <property type="evidence" value="ECO:0007669"/>
    <property type="project" value="TreeGrafter"/>
</dbReference>
<dbReference type="SUPFAM" id="SSF54980">
    <property type="entry name" value="EF-G C-terminal domain-like"/>
    <property type="match status" value="2"/>
</dbReference>
<comment type="caution">
    <text evidence="14">The sequence shown here is derived from an EMBL/GenBank/DDBJ whole genome shotgun (WGS) entry which is preliminary data.</text>
</comment>
<dbReference type="Gene3D" id="3.30.70.870">
    <property type="entry name" value="Elongation Factor G (Translational Gtpase), domain 3"/>
    <property type="match status" value="1"/>
</dbReference>
<dbReference type="SMART" id="SM00838">
    <property type="entry name" value="EFG_C"/>
    <property type="match status" value="1"/>
</dbReference>
<dbReference type="Gene3D" id="2.40.30.10">
    <property type="entry name" value="Translation factors"/>
    <property type="match status" value="1"/>
</dbReference>
<dbReference type="FunFam" id="3.40.50.300:FF:000078">
    <property type="entry name" value="Elongation factor 4"/>
    <property type="match status" value="1"/>
</dbReference>
<dbReference type="Pfam" id="PF00679">
    <property type="entry name" value="EFG_C"/>
    <property type="match status" value="1"/>
</dbReference>
<evidence type="ECO:0000313" key="15">
    <source>
        <dbReference type="Proteomes" id="UP000317990"/>
    </source>
</evidence>
<dbReference type="InterPro" id="IPR035647">
    <property type="entry name" value="EFG_III/V"/>
</dbReference>
<dbReference type="InterPro" id="IPR000640">
    <property type="entry name" value="EFG_V-like"/>
</dbReference>
<keyword evidence="14" id="KW-0251">Elongation factor</keyword>
<dbReference type="Gene3D" id="3.30.70.240">
    <property type="match status" value="1"/>
</dbReference>
<dbReference type="Pfam" id="PF00009">
    <property type="entry name" value="GTP_EFTU"/>
    <property type="match status" value="1"/>
</dbReference>
<evidence type="ECO:0000256" key="9">
    <source>
        <dbReference type="ARBA" id="ARBA00050293"/>
    </source>
</evidence>
<dbReference type="Gene3D" id="3.30.70.2570">
    <property type="entry name" value="Elongation factor 4, C-terminal domain"/>
    <property type="match status" value="1"/>
</dbReference>
<evidence type="ECO:0000256" key="4">
    <source>
        <dbReference type="ARBA" id="ARBA00022741"/>
    </source>
</evidence>
<dbReference type="InterPro" id="IPR013842">
    <property type="entry name" value="LepA_CTD"/>
</dbReference>
<dbReference type="InterPro" id="IPR005225">
    <property type="entry name" value="Small_GTP-bd"/>
</dbReference>
<dbReference type="InterPro" id="IPR031157">
    <property type="entry name" value="G_TR_CS"/>
</dbReference>
<dbReference type="FunFam" id="3.30.70.870:FF:000004">
    <property type="entry name" value="Translation factor GUF1, mitochondrial"/>
    <property type="match status" value="1"/>
</dbReference>
<dbReference type="CDD" id="cd03709">
    <property type="entry name" value="lepA_C"/>
    <property type="match status" value="1"/>
</dbReference>
<dbReference type="CDD" id="cd03699">
    <property type="entry name" value="EF4_II"/>
    <property type="match status" value="1"/>
</dbReference>
<feature type="domain" description="Tr-type G" evidence="13">
    <location>
        <begin position="7"/>
        <end position="189"/>
    </location>
</feature>
<evidence type="ECO:0000256" key="5">
    <source>
        <dbReference type="ARBA" id="ARBA00022801"/>
    </source>
</evidence>
<sequence>MTDVPVSRIRNFCIIAHIDHGKSTLADRLLQDTGTVAQRDMQAQYLDNMELERERGITIKLQAARMTYQAADGQAYCLNLIDTPGHVDFSYEVSRSLQACEGALLVVDASQGVEAQTLANVYLALENDLEIIPILNKIDLPGADPERIKAEIEAIIGLDSATAIACSAKTGLGVPEILEAIVARIPAPAQRCDDPLRALIFDSYYDPYRGVVVYFRVMSGRLSRKDKVLLMASGKVYELDEVGVMAPDQRRVEQLHSGEVGYLAASIKAVADARVGDTVTRVAAPAEVPLPGYTEARPMVFCGLFPSEADQYPDLREALNKLQLSDAALQFEPETSSAMGFGFRCGFLGLLHMEIVQERLEREYDLDLIVTAPSVIYKVNMIDGSIKMVDNPATLPDPQARESIEEPYVKVEIYAPNHYNGALMELCQERRGIFKDMKYLSTERVTLIYELPLAEVVTDFFDQMKSRSQGYASMDYTLIGYRRDHLVRMDVLINGEPADPLTTIVHRDKAYNVGKALVEKLRELIPRHQFKIPIQASIGSRVIASTSISAMRKDVLAKCYGGDISRKKKLLKKQAKGKKRMKAMGRVDIPQDAFMAVLKLNGR</sequence>
<dbReference type="PANTHER" id="PTHR43512:SF4">
    <property type="entry name" value="TRANSLATION FACTOR GUF1 HOMOLOG, CHLOROPLASTIC"/>
    <property type="match status" value="1"/>
</dbReference>
<evidence type="ECO:0000256" key="1">
    <source>
        <dbReference type="ARBA" id="ARBA00005454"/>
    </source>
</evidence>
<dbReference type="SUPFAM" id="SSF52540">
    <property type="entry name" value="P-loop containing nucleoside triphosphate hydrolases"/>
    <property type="match status" value="1"/>
</dbReference>
<keyword evidence="8" id="KW-0472">Membrane</keyword>
<comment type="similarity">
    <text evidence="11">Belongs to the GTP-binding elongation factor family. LepA subfamily.</text>
</comment>
<keyword evidence="7" id="KW-0342">GTP-binding</keyword>
<evidence type="ECO:0000256" key="6">
    <source>
        <dbReference type="ARBA" id="ARBA00022917"/>
    </source>
</evidence>
<dbReference type="InterPro" id="IPR038363">
    <property type="entry name" value="LepA_C_sf"/>
</dbReference>
<dbReference type="Gene3D" id="3.40.50.300">
    <property type="entry name" value="P-loop containing nucleotide triphosphate hydrolases"/>
    <property type="match status" value="1"/>
</dbReference>
<dbReference type="InterPro" id="IPR006297">
    <property type="entry name" value="EF-4"/>
</dbReference>
<gene>
    <name evidence="14" type="primary">lepA</name>
    <name evidence="14" type="ORF">ERJ67_01340</name>
</gene>
<reference evidence="14 15" key="1">
    <citation type="journal article" date="2019" name="mSystems">
        <title>Life at home and on the roam: Genomic adaptions reflect the dual lifestyle of an intracellular, facultative symbiont.</title>
        <authorList>
            <person name="Burgsdorf I."/>
        </authorList>
    </citation>
    <scope>NUCLEOTIDE SEQUENCE [LARGE SCALE GENOMIC DNA]</scope>
    <source>
        <strain evidence="14">277cV</strain>
    </source>
</reference>
<dbReference type="SUPFAM" id="SSF50447">
    <property type="entry name" value="Translation proteins"/>
    <property type="match status" value="1"/>
</dbReference>
<evidence type="ECO:0000256" key="10">
    <source>
        <dbReference type="ARBA" id="ARBA00057626"/>
    </source>
</evidence>
<evidence type="ECO:0000256" key="2">
    <source>
        <dbReference type="ARBA" id="ARBA00022475"/>
    </source>
</evidence>